<accession>A0ABD3ALI1</accession>
<name>A0ABD3ALI1_9GENT</name>
<keyword evidence="4" id="KW-1185">Reference proteome</keyword>
<dbReference type="PANTHER" id="PTHR31371:SF4">
    <property type="entry name" value="DUF668 DOMAIN-CONTAINING PROTEIN"/>
    <property type="match status" value="1"/>
</dbReference>
<dbReference type="InterPro" id="IPR007700">
    <property type="entry name" value="DUF668"/>
</dbReference>
<evidence type="ECO:0000313" key="3">
    <source>
        <dbReference type="EMBL" id="KAL3532035.1"/>
    </source>
</evidence>
<feature type="domain" description="DUF3475" evidence="2">
    <location>
        <begin position="28"/>
        <end position="83"/>
    </location>
</feature>
<protein>
    <recommendedName>
        <fullName evidence="5">DUF668 domain-containing protein</fullName>
    </recommendedName>
</protein>
<dbReference type="AlphaFoldDB" id="A0ABD3ALI1"/>
<proteinExistence type="predicted"/>
<dbReference type="PANTHER" id="PTHR31371">
    <property type="entry name" value="BNAC09G50660D PROTEIN"/>
    <property type="match status" value="1"/>
</dbReference>
<dbReference type="InterPro" id="IPR021864">
    <property type="entry name" value="DUF3475"/>
</dbReference>
<dbReference type="Proteomes" id="UP001630127">
    <property type="component" value="Unassembled WGS sequence"/>
</dbReference>
<evidence type="ECO:0008006" key="5">
    <source>
        <dbReference type="Google" id="ProtNLM"/>
    </source>
</evidence>
<feature type="domain" description="DUF668" evidence="1">
    <location>
        <begin position="395"/>
        <end position="486"/>
    </location>
</feature>
<evidence type="ECO:0000313" key="4">
    <source>
        <dbReference type="Proteomes" id="UP001630127"/>
    </source>
</evidence>
<gene>
    <name evidence="3" type="ORF">ACH5RR_005556</name>
</gene>
<evidence type="ECO:0000259" key="2">
    <source>
        <dbReference type="Pfam" id="PF11961"/>
    </source>
</evidence>
<sequence>MADLLFRNLWKPSRKSTVSGQEKGVIGIFSFEVASLMSKLVTVWQCLEDRQILRLREEIVNSIGIQMFISGDEDYLMDLALLEVMDNVGYVAGAVVLLGKRCADPTYHHLKQVFDDPAVEIDLNWCGWEYTLKKMERKVKKMERFVAVTSQLQQELDVLAELEQNLRQMRANPNSSQLKLLEFQQKVMWQREEVRNLREMSPWVRTYDYTVRLLLRSIFTIVARIKLVCGINERGAVEAISNSVQVSDKRLVRTHSISASMQSSFHPSGFNSGPLGRSFSNLGLAGEKNRSNHRKLCRRHNSSIFGGKQRPMKTVRFAHVGPFKGCMAGSDPPVLKSLMPSSSDILRSDCVSHKDFRKMKNTRTRPVFLCSTMNTSKVFLLNFKHKILLNAPSSTLGYAALALHYANIIILIEKLVLSPHLISLDARDDLYNMLPTSIRASLREKLKVFTKSLVPSVHDAVLAADWRLTLSRLLDWLFPLAHNTIKWYSERNFEKEHMTCGTNVLLVQTLHFADQADTEASITELLVGLNYLSRFYNYLNEKPFLDSSCKAASDVCVSREEYFPKHDRSYDVDVTSAS</sequence>
<dbReference type="Pfam" id="PF11961">
    <property type="entry name" value="DUF3475"/>
    <property type="match status" value="1"/>
</dbReference>
<evidence type="ECO:0000259" key="1">
    <source>
        <dbReference type="Pfam" id="PF05003"/>
    </source>
</evidence>
<dbReference type="EMBL" id="JBJUIK010000003">
    <property type="protein sequence ID" value="KAL3532035.1"/>
    <property type="molecule type" value="Genomic_DNA"/>
</dbReference>
<reference evidence="3 4" key="1">
    <citation type="submission" date="2024-11" db="EMBL/GenBank/DDBJ databases">
        <title>A near-complete genome assembly of Cinchona calisaya.</title>
        <authorList>
            <person name="Lian D.C."/>
            <person name="Zhao X.W."/>
            <person name="Wei L."/>
        </authorList>
    </citation>
    <scope>NUCLEOTIDE SEQUENCE [LARGE SCALE GENOMIC DNA]</scope>
    <source>
        <tissue evidence="3">Nenye</tissue>
    </source>
</reference>
<dbReference type="Pfam" id="PF05003">
    <property type="entry name" value="DUF668"/>
    <property type="match status" value="1"/>
</dbReference>
<comment type="caution">
    <text evidence="3">The sequence shown here is derived from an EMBL/GenBank/DDBJ whole genome shotgun (WGS) entry which is preliminary data.</text>
</comment>
<organism evidence="3 4">
    <name type="scientific">Cinchona calisaya</name>
    <dbReference type="NCBI Taxonomy" id="153742"/>
    <lineage>
        <taxon>Eukaryota</taxon>
        <taxon>Viridiplantae</taxon>
        <taxon>Streptophyta</taxon>
        <taxon>Embryophyta</taxon>
        <taxon>Tracheophyta</taxon>
        <taxon>Spermatophyta</taxon>
        <taxon>Magnoliopsida</taxon>
        <taxon>eudicotyledons</taxon>
        <taxon>Gunneridae</taxon>
        <taxon>Pentapetalae</taxon>
        <taxon>asterids</taxon>
        <taxon>lamiids</taxon>
        <taxon>Gentianales</taxon>
        <taxon>Rubiaceae</taxon>
        <taxon>Cinchonoideae</taxon>
        <taxon>Cinchoneae</taxon>
        <taxon>Cinchona</taxon>
    </lineage>
</organism>